<comment type="caution">
    <text evidence="1">The sequence shown here is derived from an EMBL/GenBank/DDBJ whole genome shotgun (WGS) entry which is preliminary data.</text>
</comment>
<gene>
    <name evidence="1" type="ORF">FBZ92_106168</name>
</gene>
<name>A0A560INU9_9PROT</name>
<dbReference type="SUPFAM" id="SSF53756">
    <property type="entry name" value="UDP-Glycosyltransferase/glycogen phosphorylase"/>
    <property type="match status" value="1"/>
</dbReference>
<protein>
    <submittedName>
        <fullName evidence="1">Glycosyltransferase involved in cell wall biosynthesis</fullName>
    </submittedName>
</protein>
<sequence>MCRRRGDAMRAIIGGALSPRERAIHWRTITDDAPLRPADFMNALEEASVETSAGWAIAFSHDHYLTTCGGAQNCINDEETALRAGGWAYLHFCPVQPLPLLSDVSAAADMRLLASLNGRRVGVVTMADVMTALTLLERRTGTVVFIIHHLLGHAPELIAEAVATCPKARTFFWAHDLFALCPSIHLLRNDAAFCGAPPLDSGACGICVAGEERPGHSARMRRFLETTQPTLLAPSDTILQLWRQRMDFSGPSLVLSPCGVDFAPYAPVRPEGGPLRVGFLGGDLHGKGWTVFAALAAWHRGDSRYAFFQLGTRDLAATNVTHVHAEVSRSNRQAMVEAVGKTNLDVVINWSLFYESFSFTAIEAAAGGAFVIARKSAGNVWPLISGLGPSRGVAVETEIELQAMFVEGRVLDLAAQADRRRGRLTLNCGAGSILL</sequence>
<accession>A0A560INU9</accession>
<organism evidence="1 2">
    <name type="scientific">Nitrospirillum amazonense</name>
    <dbReference type="NCBI Taxonomy" id="28077"/>
    <lineage>
        <taxon>Bacteria</taxon>
        <taxon>Pseudomonadati</taxon>
        <taxon>Pseudomonadota</taxon>
        <taxon>Alphaproteobacteria</taxon>
        <taxon>Rhodospirillales</taxon>
        <taxon>Azospirillaceae</taxon>
        <taxon>Nitrospirillum</taxon>
    </lineage>
</organism>
<proteinExistence type="predicted"/>
<evidence type="ECO:0000313" key="2">
    <source>
        <dbReference type="Proteomes" id="UP000318050"/>
    </source>
</evidence>
<dbReference type="Proteomes" id="UP000318050">
    <property type="component" value="Unassembled WGS sequence"/>
</dbReference>
<dbReference type="AlphaFoldDB" id="A0A560INU9"/>
<evidence type="ECO:0000313" key="1">
    <source>
        <dbReference type="EMBL" id="TWB60607.1"/>
    </source>
</evidence>
<dbReference type="EMBL" id="VITT01000006">
    <property type="protein sequence ID" value="TWB60607.1"/>
    <property type="molecule type" value="Genomic_DNA"/>
</dbReference>
<reference evidence="1 2" key="1">
    <citation type="submission" date="2019-06" db="EMBL/GenBank/DDBJ databases">
        <title>Genomic Encyclopedia of Type Strains, Phase IV (KMG-V): Genome sequencing to study the core and pangenomes of soil and plant-associated prokaryotes.</title>
        <authorList>
            <person name="Whitman W."/>
        </authorList>
    </citation>
    <scope>NUCLEOTIDE SEQUENCE [LARGE SCALE GENOMIC DNA]</scope>
    <source>
        <strain evidence="1 2">BR 11140</strain>
    </source>
</reference>